<sequence>MEVAILKTLDEFTLPIEDCVGQSYDNASNMSGEYSGLQARIKNNAKALYIPCAAHSLNLIGSCAAESCSQTTEFFMF</sequence>
<evidence type="ECO:0008006" key="3">
    <source>
        <dbReference type="Google" id="ProtNLM"/>
    </source>
</evidence>
<organism evidence="1 2">
    <name type="scientific">Psylliodes chrysocephalus</name>
    <dbReference type="NCBI Taxonomy" id="3402493"/>
    <lineage>
        <taxon>Eukaryota</taxon>
        <taxon>Metazoa</taxon>
        <taxon>Ecdysozoa</taxon>
        <taxon>Arthropoda</taxon>
        <taxon>Hexapoda</taxon>
        <taxon>Insecta</taxon>
        <taxon>Pterygota</taxon>
        <taxon>Neoptera</taxon>
        <taxon>Endopterygota</taxon>
        <taxon>Coleoptera</taxon>
        <taxon>Polyphaga</taxon>
        <taxon>Cucujiformia</taxon>
        <taxon>Chrysomeloidea</taxon>
        <taxon>Chrysomelidae</taxon>
        <taxon>Galerucinae</taxon>
        <taxon>Alticini</taxon>
        <taxon>Psylliodes</taxon>
    </lineage>
</organism>
<dbReference type="AlphaFoldDB" id="A0A9P0D2Z6"/>
<accession>A0A9P0D2Z6</accession>
<dbReference type="PANTHER" id="PTHR45749:SF23">
    <property type="entry name" value="ZINC FINGER MYM-TYPE PROTEIN 1-LIKE"/>
    <property type="match status" value="1"/>
</dbReference>
<dbReference type="EMBL" id="OV651817">
    <property type="protein sequence ID" value="CAH1111083.1"/>
    <property type="molecule type" value="Genomic_DNA"/>
</dbReference>
<dbReference type="InterPro" id="IPR012337">
    <property type="entry name" value="RNaseH-like_sf"/>
</dbReference>
<dbReference type="OrthoDB" id="6781995at2759"/>
<reference evidence="1" key="1">
    <citation type="submission" date="2022-01" db="EMBL/GenBank/DDBJ databases">
        <authorList>
            <person name="King R."/>
        </authorList>
    </citation>
    <scope>NUCLEOTIDE SEQUENCE</scope>
</reference>
<dbReference type="PANTHER" id="PTHR45749">
    <property type="match status" value="1"/>
</dbReference>
<gene>
    <name evidence="1" type="ORF">PSYICH_LOCUS11323</name>
</gene>
<keyword evidence="2" id="KW-1185">Reference proteome</keyword>
<dbReference type="SUPFAM" id="SSF53098">
    <property type="entry name" value="Ribonuclease H-like"/>
    <property type="match status" value="1"/>
</dbReference>
<protein>
    <recommendedName>
        <fullName evidence="3">DUF4371 domain-containing protein</fullName>
    </recommendedName>
</protein>
<evidence type="ECO:0000313" key="1">
    <source>
        <dbReference type="EMBL" id="CAH1111083.1"/>
    </source>
</evidence>
<proteinExistence type="predicted"/>
<evidence type="ECO:0000313" key="2">
    <source>
        <dbReference type="Proteomes" id="UP001153636"/>
    </source>
</evidence>
<name>A0A9P0D2Z6_9CUCU</name>
<dbReference type="Proteomes" id="UP001153636">
    <property type="component" value="Chromosome 5"/>
</dbReference>